<dbReference type="GO" id="GO:0006096">
    <property type="term" value="P:glycolytic process"/>
    <property type="evidence" value="ECO:0007669"/>
    <property type="project" value="UniProtKB-UniRule"/>
</dbReference>
<sequence length="253" mass="27750">MEIRRPLIAGNWKMCKTGPEAVETAKQLVALVRDVTEVDVMIAPPFTALSPVYDVIRESPVALGAQNLFWEPEGAYTGEISVGMLKAAGCRYVIIGHSERRQYFGETDETVNRKIRAAIRGQLMPVLCVGESEAERVSENTFSVLDKQIRNGLKNISSGDLGTLVIAYEPIWAIGTGKTASREQAQEVHKFLRSVIEKKYGNLLAKSIRIQYGGSVKSNNIDALMQMPDVDGALVGGASLDAESFGRIVRFEM</sequence>
<dbReference type="EMBL" id="BEXT01000001">
    <property type="protein sequence ID" value="GBC62617.1"/>
    <property type="molecule type" value="Genomic_DNA"/>
</dbReference>
<feature type="binding site" evidence="7">
    <location>
        <begin position="11"/>
        <end position="13"/>
    </location>
    <ligand>
        <name>substrate</name>
    </ligand>
</feature>
<dbReference type="SUPFAM" id="SSF51351">
    <property type="entry name" value="Triosephosphate isomerase (TIM)"/>
    <property type="match status" value="1"/>
</dbReference>
<evidence type="ECO:0000313" key="10">
    <source>
        <dbReference type="Proteomes" id="UP000288096"/>
    </source>
</evidence>
<evidence type="ECO:0000256" key="4">
    <source>
        <dbReference type="ARBA" id="ARBA00022490"/>
    </source>
</evidence>
<feature type="binding site" evidence="7">
    <location>
        <position position="215"/>
    </location>
    <ligand>
        <name>substrate</name>
    </ligand>
</feature>
<gene>
    <name evidence="7" type="primary">tpiA</name>
    <name evidence="9" type="ORF">DENIS_3590</name>
</gene>
<dbReference type="Gene3D" id="3.20.20.70">
    <property type="entry name" value="Aldolase class I"/>
    <property type="match status" value="1"/>
</dbReference>
<dbReference type="InterPro" id="IPR020861">
    <property type="entry name" value="Triosephosphate_isomerase_AS"/>
</dbReference>
<feature type="active site" description="Proton acceptor" evidence="7">
    <location>
        <position position="169"/>
    </location>
</feature>
<comment type="caution">
    <text evidence="9">The sequence shown here is derived from an EMBL/GenBank/DDBJ whole genome shotgun (WGS) entry which is preliminary data.</text>
</comment>
<dbReference type="Pfam" id="PF00121">
    <property type="entry name" value="TIM"/>
    <property type="match status" value="1"/>
</dbReference>
<comment type="subcellular location">
    <subcellularLocation>
        <location evidence="7 8">Cytoplasm</location>
    </subcellularLocation>
</comment>
<dbReference type="GO" id="GO:0004807">
    <property type="term" value="F:triose-phosphate isomerase activity"/>
    <property type="evidence" value="ECO:0007669"/>
    <property type="project" value="UniProtKB-UniRule"/>
</dbReference>
<feature type="active site" description="Electrophile" evidence="7">
    <location>
        <position position="97"/>
    </location>
</feature>
<dbReference type="UniPathway" id="UPA00138"/>
<dbReference type="InterPro" id="IPR035990">
    <property type="entry name" value="TIM_sf"/>
</dbReference>
<evidence type="ECO:0000256" key="8">
    <source>
        <dbReference type="RuleBase" id="RU363013"/>
    </source>
</evidence>
<dbReference type="Proteomes" id="UP000288096">
    <property type="component" value="Unassembled WGS sequence"/>
</dbReference>
<dbReference type="InterPro" id="IPR022896">
    <property type="entry name" value="TrioseP_Isoase_bac/euk"/>
</dbReference>
<evidence type="ECO:0000256" key="1">
    <source>
        <dbReference type="ARBA" id="ARBA00004680"/>
    </source>
</evidence>
<reference evidence="10" key="2">
    <citation type="submission" date="2019-01" db="EMBL/GenBank/DDBJ databases">
        <title>Genome sequence of Desulfonema ishimotonii strain Tokyo 01.</title>
        <authorList>
            <person name="Fukui M."/>
        </authorList>
    </citation>
    <scope>NUCLEOTIDE SEQUENCE [LARGE SCALE GENOMIC DNA]</scope>
    <source>
        <strain evidence="10">Tokyo 01</strain>
    </source>
</reference>
<dbReference type="EC" id="5.3.1.1" evidence="7 8"/>
<reference evidence="10" key="1">
    <citation type="submission" date="2017-11" db="EMBL/GenBank/DDBJ databases">
        <authorList>
            <person name="Watanabe M."/>
            <person name="Kojima H."/>
        </authorList>
    </citation>
    <scope>NUCLEOTIDE SEQUENCE [LARGE SCALE GENOMIC DNA]</scope>
    <source>
        <strain evidence="10">Tokyo 01</strain>
    </source>
</reference>
<comment type="pathway">
    <text evidence="1 7 8">Carbohydrate degradation; glycolysis; D-glyceraldehyde 3-phosphate from glycerone phosphate: step 1/1.</text>
</comment>
<dbReference type="CDD" id="cd00311">
    <property type="entry name" value="TIM"/>
    <property type="match status" value="1"/>
</dbReference>
<proteinExistence type="inferred from homology"/>
<dbReference type="OrthoDB" id="9809429at2"/>
<evidence type="ECO:0000256" key="5">
    <source>
        <dbReference type="ARBA" id="ARBA00023152"/>
    </source>
</evidence>
<keyword evidence="6 7" id="KW-0413">Isomerase</keyword>
<evidence type="ECO:0000256" key="6">
    <source>
        <dbReference type="ARBA" id="ARBA00023235"/>
    </source>
</evidence>
<comment type="similarity">
    <text evidence="2 7 8">Belongs to the triosephosphate isomerase family.</text>
</comment>
<dbReference type="PROSITE" id="PS51440">
    <property type="entry name" value="TIM_2"/>
    <property type="match status" value="1"/>
</dbReference>
<dbReference type="GO" id="GO:0006094">
    <property type="term" value="P:gluconeogenesis"/>
    <property type="evidence" value="ECO:0007669"/>
    <property type="project" value="UniProtKB-UniRule"/>
</dbReference>
<protein>
    <recommendedName>
        <fullName evidence="7 8">Triosephosphate isomerase</fullName>
        <shortName evidence="7">TIM</shortName>
        <shortName evidence="7">TPI</shortName>
        <ecNumber evidence="7 8">5.3.1.1</ecNumber>
    </recommendedName>
    <alternativeName>
        <fullName evidence="7">Triose-phosphate isomerase</fullName>
    </alternativeName>
</protein>
<evidence type="ECO:0000256" key="7">
    <source>
        <dbReference type="HAMAP-Rule" id="MF_00147"/>
    </source>
</evidence>
<dbReference type="PROSITE" id="PS00171">
    <property type="entry name" value="TIM_1"/>
    <property type="match status" value="1"/>
</dbReference>
<evidence type="ECO:0000256" key="3">
    <source>
        <dbReference type="ARBA" id="ARBA00022432"/>
    </source>
</evidence>
<keyword evidence="4 7" id="KW-0963">Cytoplasm</keyword>
<dbReference type="GO" id="GO:0005829">
    <property type="term" value="C:cytosol"/>
    <property type="evidence" value="ECO:0007669"/>
    <property type="project" value="TreeGrafter"/>
</dbReference>
<comment type="catalytic activity">
    <reaction evidence="7 8">
        <text>D-glyceraldehyde 3-phosphate = dihydroxyacetone phosphate</text>
        <dbReference type="Rhea" id="RHEA:18585"/>
        <dbReference type="ChEBI" id="CHEBI:57642"/>
        <dbReference type="ChEBI" id="CHEBI:59776"/>
        <dbReference type="EC" id="5.3.1.1"/>
    </reaction>
</comment>
<feature type="binding site" evidence="7">
    <location>
        <begin position="236"/>
        <end position="237"/>
    </location>
    <ligand>
        <name>substrate</name>
    </ligand>
</feature>
<comment type="function">
    <text evidence="7">Involved in the gluconeogenesis. Catalyzes stereospecifically the conversion of dihydroxyacetone phosphate (DHAP) to D-glyceraldehyde-3-phosphate (G3P).</text>
</comment>
<evidence type="ECO:0000256" key="2">
    <source>
        <dbReference type="ARBA" id="ARBA00007422"/>
    </source>
</evidence>
<keyword evidence="3 7" id="KW-0312">Gluconeogenesis</keyword>
<feature type="binding site" evidence="7">
    <location>
        <position position="175"/>
    </location>
    <ligand>
        <name>substrate</name>
    </ligand>
</feature>
<dbReference type="RefSeq" id="WP_124329778.1">
    <property type="nucleotide sequence ID" value="NZ_BEXT01000001.1"/>
</dbReference>
<keyword evidence="5 7" id="KW-0324">Glycolysis</keyword>
<dbReference type="GO" id="GO:0019563">
    <property type="term" value="P:glycerol catabolic process"/>
    <property type="evidence" value="ECO:0007669"/>
    <property type="project" value="TreeGrafter"/>
</dbReference>
<dbReference type="GO" id="GO:0046166">
    <property type="term" value="P:glyceraldehyde-3-phosphate biosynthetic process"/>
    <property type="evidence" value="ECO:0007669"/>
    <property type="project" value="TreeGrafter"/>
</dbReference>
<name>A0A401G090_9BACT</name>
<comment type="subunit">
    <text evidence="7 8">Homodimer.</text>
</comment>
<accession>A0A401G090</accession>
<dbReference type="AlphaFoldDB" id="A0A401G090"/>
<dbReference type="InterPro" id="IPR000652">
    <property type="entry name" value="Triosephosphate_isomerase"/>
</dbReference>
<evidence type="ECO:0000313" key="9">
    <source>
        <dbReference type="EMBL" id="GBC62617.1"/>
    </source>
</evidence>
<organism evidence="9 10">
    <name type="scientific">Desulfonema ishimotonii</name>
    <dbReference type="NCBI Taxonomy" id="45657"/>
    <lineage>
        <taxon>Bacteria</taxon>
        <taxon>Pseudomonadati</taxon>
        <taxon>Thermodesulfobacteriota</taxon>
        <taxon>Desulfobacteria</taxon>
        <taxon>Desulfobacterales</taxon>
        <taxon>Desulfococcaceae</taxon>
        <taxon>Desulfonema</taxon>
    </lineage>
</organism>
<dbReference type="PANTHER" id="PTHR21139:SF42">
    <property type="entry name" value="TRIOSEPHOSPHATE ISOMERASE"/>
    <property type="match status" value="1"/>
</dbReference>
<dbReference type="NCBIfam" id="TIGR00419">
    <property type="entry name" value="tim"/>
    <property type="match status" value="1"/>
</dbReference>
<dbReference type="UniPathway" id="UPA00109">
    <property type="reaction ID" value="UER00189"/>
</dbReference>
<comment type="pathway">
    <text evidence="7 8">Carbohydrate biosynthesis; gluconeogenesis.</text>
</comment>
<dbReference type="InterPro" id="IPR013785">
    <property type="entry name" value="Aldolase_TIM"/>
</dbReference>
<keyword evidence="10" id="KW-1185">Reference proteome</keyword>
<dbReference type="FunFam" id="3.20.20.70:FF:000016">
    <property type="entry name" value="Triosephosphate isomerase"/>
    <property type="match status" value="1"/>
</dbReference>
<dbReference type="HAMAP" id="MF_00147_B">
    <property type="entry name" value="TIM_B"/>
    <property type="match status" value="1"/>
</dbReference>
<dbReference type="PANTHER" id="PTHR21139">
    <property type="entry name" value="TRIOSEPHOSPHATE ISOMERASE"/>
    <property type="match status" value="1"/>
</dbReference>